<accession>E0VJ82</accession>
<evidence type="ECO:0000313" key="5">
    <source>
        <dbReference type="EMBL" id="EEB13438.1"/>
    </source>
</evidence>
<dbReference type="InParanoid" id="E0VJ82"/>
<reference evidence="5" key="1">
    <citation type="submission" date="2007-04" db="EMBL/GenBank/DDBJ databases">
        <title>Annotation of Pediculus humanus corporis strain USDA.</title>
        <authorList>
            <person name="Kirkness E."/>
            <person name="Hannick L."/>
            <person name="Hass B."/>
            <person name="Bruggner R."/>
            <person name="Lawson D."/>
            <person name="Bidwell S."/>
            <person name="Joardar V."/>
            <person name="Caler E."/>
            <person name="Walenz B."/>
            <person name="Inman J."/>
            <person name="Schobel S."/>
            <person name="Galinsky K."/>
            <person name="Amedeo P."/>
            <person name="Strausberg R."/>
        </authorList>
    </citation>
    <scope>NUCLEOTIDE SEQUENCE</scope>
    <source>
        <strain evidence="5">USDA</strain>
    </source>
</reference>
<dbReference type="PANTHER" id="PTHR11955">
    <property type="entry name" value="FATTY ACID BINDING PROTEIN"/>
    <property type="match status" value="1"/>
</dbReference>
<dbReference type="HOGENOM" id="CLU_113772_0_3_1"/>
<feature type="domain" description="Cytosolic fatty-acid binding proteins" evidence="4">
    <location>
        <begin position="7"/>
        <end position="24"/>
    </location>
</feature>
<dbReference type="InterPro" id="IPR031259">
    <property type="entry name" value="ILBP"/>
</dbReference>
<keyword evidence="7" id="KW-1185">Reference proteome</keyword>
<evidence type="ECO:0000313" key="6">
    <source>
        <dbReference type="EnsemblMetazoa" id="PHUM240020-PA"/>
    </source>
</evidence>
<organism>
    <name type="scientific">Pediculus humanus subsp. corporis</name>
    <name type="common">Body louse</name>
    <dbReference type="NCBI Taxonomy" id="121224"/>
    <lineage>
        <taxon>Eukaryota</taxon>
        <taxon>Metazoa</taxon>
        <taxon>Ecdysozoa</taxon>
        <taxon>Arthropoda</taxon>
        <taxon>Hexapoda</taxon>
        <taxon>Insecta</taxon>
        <taxon>Pterygota</taxon>
        <taxon>Neoptera</taxon>
        <taxon>Paraneoptera</taxon>
        <taxon>Psocodea</taxon>
        <taxon>Troctomorpha</taxon>
        <taxon>Phthiraptera</taxon>
        <taxon>Anoplura</taxon>
        <taxon>Pediculidae</taxon>
        <taxon>Pediculus</taxon>
    </lineage>
</organism>
<evidence type="ECO:0000256" key="1">
    <source>
        <dbReference type="ARBA" id="ARBA00008390"/>
    </source>
</evidence>
<gene>
    <name evidence="6" type="primary">8230710</name>
    <name evidence="5" type="ORF">Phum_PHUM240020</name>
</gene>
<evidence type="ECO:0000313" key="7">
    <source>
        <dbReference type="Proteomes" id="UP000009046"/>
    </source>
</evidence>
<dbReference type="EMBL" id="AAZO01002783">
    <property type="status" value="NOT_ANNOTATED_CDS"/>
    <property type="molecule type" value="Genomic_DNA"/>
</dbReference>
<dbReference type="GeneID" id="8230710"/>
<reference evidence="6" key="3">
    <citation type="submission" date="2020-05" db="UniProtKB">
        <authorList>
            <consortium name="EnsemblMetazoa"/>
        </authorList>
    </citation>
    <scope>IDENTIFICATION</scope>
    <source>
        <strain evidence="6">USDA</strain>
    </source>
</reference>
<dbReference type="Gene3D" id="2.40.128.20">
    <property type="match status" value="1"/>
</dbReference>
<dbReference type="eggNOG" id="KOG4015">
    <property type="taxonomic scope" value="Eukaryota"/>
</dbReference>
<dbReference type="Proteomes" id="UP000009046">
    <property type="component" value="Unassembled WGS sequence"/>
</dbReference>
<dbReference type="GO" id="GO:0008289">
    <property type="term" value="F:lipid binding"/>
    <property type="evidence" value="ECO:0007669"/>
    <property type="project" value="UniProtKB-KW"/>
</dbReference>
<dbReference type="Pfam" id="PF00061">
    <property type="entry name" value="Lipocalin"/>
    <property type="match status" value="1"/>
</dbReference>
<evidence type="ECO:0000256" key="2">
    <source>
        <dbReference type="ARBA" id="ARBA00023121"/>
    </source>
</evidence>
<dbReference type="EMBL" id="DS235221">
    <property type="protein sequence ID" value="EEB13438.1"/>
    <property type="molecule type" value="Genomic_DNA"/>
</dbReference>
<protein>
    <submittedName>
        <fullName evidence="5 6">Fatty acid-binding protein, putative</fullName>
    </submittedName>
</protein>
<dbReference type="VEuPathDB" id="VectorBase:PHUM240020"/>
<dbReference type="CTD" id="8230710"/>
<dbReference type="CDD" id="cd19852">
    <property type="entry name" value="FABP_pancrustacea"/>
    <property type="match status" value="1"/>
</dbReference>
<dbReference type="OMA" id="NTEINCK"/>
<dbReference type="RefSeq" id="XP_002426176.1">
    <property type="nucleotide sequence ID" value="XM_002426131.1"/>
</dbReference>
<reference evidence="5" key="2">
    <citation type="submission" date="2007-04" db="EMBL/GenBank/DDBJ databases">
        <title>The genome of the human body louse.</title>
        <authorList>
            <consortium name="The Human Body Louse Genome Consortium"/>
            <person name="Kirkness E."/>
            <person name="Walenz B."/>
            <person name="Hass B."/>
            <person name="Bruggner R."/>
            <person name="Strausberg R."/>
        </authorList>
    </citation>
    <scope>NUCLEOTIDE SEQUENCE</scope>
    <source>
        <strain evidence="5">USDA</strain>
    </source>
</reference>
<dbReference type="InterPro" id="IPR000463">
    <property type="entry name" value="Fatty_acid-bd"/>
</dbReference>
<dbReference type="KEGG" id="phu:Phum_PHUM240020"/>
<evidence type="ECO:0000259" key="4">
    <source>
        <dbReference type="PROSITE" id="PS00214"/>
    </source>
</evidence>
<name>E0VJ82_PEDHC</name>
<dbReference type="FunCoup" id="E0VJ82">
    <property type="interactions" value="106"/>
</dbReference>
<keyword evidence="2" id="KW-0446">Lipid-binding</keyword>
<proteinExistence type="inferred from homology"/>
<dbReference type="InterPro" id="IPR012674">
    <property type="entry name" value="Calycin"/>
</dbReference>
<sequence>MEQFLNIQYKLSKSENFDEYMKALGVGLVTRKMGTAMTPVVSLSLKDGTYTLTTSTTFKNQVPNEEFEEETLDGRKVKSIVKFDGNKMIQTQKDSVGKVISIIEREFSKNTMTTVLTAGDVVSTRVYERVGN</sequence>
<dbReference type="PROSITE" id="PS00214">
    <property type="entry name" value="FABP"/>
    <property type="match status" value="1"/>
</dbReference>
<dbReference type="OrthoDB" id="354351at2759"/>
<dbReference type="PRINTS" id="PR00178">
    <property type="entry name" value="FATTYACIDBP"/>
</dbReference>
<dbReference type="SUPFAM" id="SSF50814">
    <property type="entry name" value="Lipocalins"/>
    <property type="match status" value="1"/>
</dbReference>
<dbReference type="InterPro" id="IPR000566">
    <property type="entry name" value="Lipocln_cytosolic_FA-bd_dom"/>
</dbReference>
<dbReference type="AlphaFoldDB" id="E0VJ82"/>
<dbReference type="EnsemblMetazoa" id="PHUM240020-RA">
    <property type="protein sequence ID" value="PHUM240020-PA"/>
    <property type="gene ID" value="PHUM240020"/>
</dbReference>
<keyword evidence="3" id="KW-0813">Transport</keyword>
<evidence type="ECO:0000256" key="3">
    <source>
        <dbReference type="RuleBase" id="RU003696"/>
    </source>
</evidence>
<comment type="similarity">
    <text evidence="1 3">Belongs to the calycin superfamily. Fatty-acid binding protein (FABP) family.</text>
</comment>